<dbReference type="InterPro" id="IPR029058">
    <property type="entry name" value="AB_hydrolase_fold"/>
</dbReference>
<dbReference type="KEGG" id="age:AA314_03093"/>
<evidence type="ECO:0000313" key="4">
    <source>
        <dbReference type="Proteomes" id="UP000035579"/>
    </source>
</evidence>
<dbReference type="AlphaFoldDB" id="A0AAC8TD44"/>
<name>A0AAC8TD44_9BACT</name>
<organism evidence="2 4">
    <name type="scientific">Archangium gephyra</name>
    <dbReference type="NCBI Taxonomy" id="48"/>
    <lineage>
        <taxon>Bacteria</taxon>
        <taxon>Pseudomonadati</taxon>
        <taxon>Myxococcota</taxon>
        <taxon>Myxococcia</taxon>
        <taxon>Myxococcales</taxon>
        <taxon>Cystobacterineae</taxon>
        <taxon>Archangiaceae</taxon>
        <taxon>Archangium</taxon>
    </lineage>
</organism>
<reference evidence="2 4" key="1">
    <citation type="submission" date="2015-05" db="EMBL/GenBank/DDBJ databases">
        <title>Genome assembly of Archangium gephyra DSM 2261.</title>
        <authorList>
            <person name="Sharma G."/>
            <person name="Subramanian S."/>
        </authorList>
    </citation>
    <scope>NUCLEOTIDE SEQUENCE [LARGE SCALE GENOMIC DNA]</scope>
    <source>
        <strain evidence="2 4">DSM 2261</strain>
    </source>
</reference>
<dbReference type="Proteomes" id="UP000256345">
    <property type="component" value="Unassembled WGS sequence"/>
</dbReference>
<evidence type="ECO:0000313" key="2">
    <source>
        <dbReference type="EMBL" id="AKJ01467.1"/>
    </source>
</evidence>
<proteinExistence type="predicted"/>
<dbReference type="SUPFAM" id="SSF53474">
    <property type="entry name" value="alpha/beta-Hydrolases"/>
    <property type="match status" value="1"/>
</dbReference>
<reference evidence="3 5" key="2">
    <citation type="submission" date="2018-08" db="EMBL/GenBank/DDBJ databases">
        <title>Genomic Encyclopedia of Archaeal and Bacterial Type Strains, Phase II (KMG-II): from individual species to whole genera.</title>
        <authorList>
            <person name="Goeker M."/>
        </authorList>
    </citation>
    <scope>NUCLEOTIDE SEQUENCE [LARGE SCALE GENOMIC DNA]</scope>
    <source>
        <strain evidence="3 5">DSM 2261</strain>
    </source>
</reference>
<dbReference type="PANTHER" id="PTHR36837:SF2">
    <property type="entry name" value="POLY(3-HYDROXYALKANOATE) POLYMERASE SUBUNIT PHAC"/>
    <property type="match status" value="1"/>
</dbReference>
<feature type="domain" description="AB hydrolase-1" evidence="1">
    <location>
        <begin position="104"/>
        <end position="332"/>
    </location>
</feature>
<dbReference type="EMBL" id="QUMU01000003">
    <property type="protein sequence ID" value="REG34282.1"/>
    <property type="molecule type" value="Genomic_DNA"/>
</dbReference>
<evidence type="ECO:0000259" key="1">
    <source>
        <dbReference type="Pfam" id="PF00561"/>
    </source>
</evidence>
<accession>A0AAC8TD44</accession>
<dbReference type="Gene3D" id="3.40.50.1820">
    <property type="entry name" value="alpha/beta hydrolase"/>
    <property type="match status" value="1"/>
</dbReference>
<keyword evidence="5" id="KW-1185">Reference proteome</keyword>
<dbReference type="RefSeq" id="WP_047856034.1">
    <property type="nucleotide sequence ID" value="NZ_CP011509.1"/>
</dbReference>
<dbReference type="InterPro" id="IPR051321">
    <property type="entry name" value="PHA/PHB_synthase"/>
</dbReference>
<dbReference type="EMBL" id="CP011509">
    <property type="protein sequence ID" value="AKJ01467.1"/>
    <property type="molecule type" value="Genomic_DNA"/>
</dbReference>
<evidence type="ECO:0000313" key="3">
    <source>
        <dbReference type="EMBL" id="REG34282.1"/>
    </source>
</evidence>
<gene>
    <name evidence="2" type="ORF">AA314_03093</name>
    <name evidence="3" type="ORF">ATI61_103175</name>
</gene>
<protein>
    <submittedName>
        <fullName evidence="3">Polyhydroxyalkanoate synthase</fullName>
    </submittedName>
    <submittedName>
        <fullName evidence="2">Polyhydroxyalkanoic acid synthase</fullName>
    </submittedName>
</protein>
<sequence>MNRPTQAFQRIRSFVSSQVDVSRSLAQALQDRSINPYPYLKPIFEKAAGVREPPISPTPHSVVYTRGSMRLLRYAAPRRRYRTPILFVYSLINRWYILDFLPGRSLIEYLTRQGYDVYAIDWGYAGQEEQNLTWSELLGGHIRTAVRWTQRVSGSDDVTLYGYCMGGTMALAYTSLHPEGVRNLVVQATPVDFSKGGIYSLWTQPQHFDVDSLVDAYGNVPTYVLESGFFMASPIQRITKWLDLCRQIDDPAFVTTFLALERWGADAVPFPGEVYRQYMRDCYQQNLFCQNRMEVGGERVDLGRINCPVLNIIAEQDNIAPPAMSEPLQGLLVGSKDCQTMHFPVGHIGLSASSKSPVKVWPRIDGWMGPRSRPMEGGE</sequence>
<dbReference type="InterPro" id="IPR000073">
    <property type="entry name" value="AB_hydrolase_1"/>
</dbReference>
<evidence type="ECO:0000313" key="5">
    <source>
        <dbReference type="Proteomes" id="UP000256345"/>
    </source>
</evidence>
<dbReference type="Pfam" id="PF00561">
    <property type="entry name" value="Abhydrolase_1"/>
    <property type="match status" value="1"/>
</dbReference>
<dbReference type="Proteomes" id="UP000035579">
    <property type="component" value="Chromosome"/>
</dbReference>
<dbReference type="PANTHER" id="PTHR36837">
    <property type="entry name" value="POLY(3-HYDROXYALKANOATE) POLYMERASE SUBUNIT PHAC"/>
    <property type="match status" value="1"/>
</dbReference>